<feature type="transmembrane region" description="Helical" evidence="7">
    <location>
        <begin position="52"/>
        <end position="69"/>
    </location>
</feature>
<dbReference type="Proteomes" id="UP000464751">
    <property type="component" value="Chromosome"/>
</dbReference>
<evidence type="ECO:0000259" key="8">
    <source>
        <dbReference type="Pfam" id="PF04039"/>
    </source>
</evidence>
<evidence type="ECO:0000256" key="5">
    <source>
        <dbReference type="ARBA" id="ARBA00022989"/>
    </source>
</evidence>
<sequence length="312" mass="31336">MTLALDALLALLLLAVAGFTVWAPGTRAAVIGFITLGLLLALAWVRLAGVDVALTEATVGGGATGILLLRAWARLGPSPVPVSGRGLRLAASALAGLVTLALALFVLALPPEGPSLAAPAIAGIDTFGLGNPVTAVLLGYRALDTLLEKIVLLLAVIGVWALARDADWGGPPLPLAGLANGDERDTSLALMARALPPIGIVFGLYLVWIGADHPGGTFQGGAVLAAMWLLAMLAGVAAAPRTGSPRLRLALVAGPALFIAVGFAGVPLAGAFLTYPPDLAKAIIVAVEFALTLAVAVVVVLLVAGPAGQVRR</sequence>
<dbReference type="GO" id="GO:0005886">
    <property type="term" value="C:plasma membrane"/>
    <property type="evidence" value="ECO:0007669"/>
    <property type="project" value="UniProtKB-SubCell"/>
</dbReference>
<dbReference type="Pfam" id="PF13244">
    <property type="entry name" value="MbhD"/>
    <property type="match status" value="1"/>
</dbReference>
<feature type="transmembrane region" description="Helical" evidence="7">
    <location>
        <begin position="217"/>
        <end position="237"/>
    </location>
</feature>
<feature type="transmembrane region" description="Helical" evidence="7">
    <location>
        <begin position="28"/>
        <end position="45"/>
    </location>
</feature>
<comment type="subcellular location">
    <subcellularLocation>
        <location evidence="1">Cell membrane</location>
        <topology evidence="1">Multi-pass membrane protein</topology>
    </subcellularLocation>
</comment>
<evidence type="ECO:0000313" key="11">
    <source>
        <dbReference type="Proteomes" id="UP000464751"/>
    </source>
</evidence>
<evidence type="ECO:0000256" key="1">
    <source>
        <dbReference type="ARBA" id="ARBA00004651"/>
    </source>
</evidence>
<keyword evidence="11" id="KW-1185">Reference proteome</keyword>
<dbReference type="InterPro" id="IPR025383">
    <property type="entry name" value="MrpA_C/MbhD"/>
</dbReference>
<evidence type="ECO:0000256" key="3">
    <source>
        <dbReference type="ARBA" id="ARBA00022475"/>
    </source>
</evidence>
<gene>
    <name evidence="10" type="ORF">G3A50_07985</name>
</gene>
<evidence type="ECO:0000256" key="7">
    <source>
        <dbReference type="SAM" id="Phobius"/>
    </source>
</evidence>
<reference evidence="10 11" key="1">
    <citation type="submission" date="2020-02" db="EMBL/GenBank/DDBJ databases">
        <authorList>
            <person name="Li G."/>
        </authorList>
    </citation>
    <scope>NUCLEOTIDE SEQUENCE [LARGE SCALE GENOMIC DNA]</scope>
    <source>
        <strain evidence="10 11">DSM 102029</strain>
    </source>
</reference>
<dbReference type="InterPro" id="IPR007182">
    <property type="entry name" value="MnhB"/>
</dbReference>
<dbReference type="RefSeq" id="WP_163074743.1">
    <property type="nucleotide sequence ID" value="NZ_CP048630.1"/>
</dbReference>
<evidence type="ECO:0000256" key="2">
    <source>
        <dbReference type="ARBA" id="ARBA00009425"/>
    </source>
</evidence>
<evidence type="ECO:0000256" key="4">
    <source>
        <dbReference type="ARBA" id="ARBA00022692"/>
    </source>
</evidence>
<name>A0A6P1YJZ5_9HYPH</name>
<dbReference type="InterPro" id="IPR050622">
    <property type="entry name" value="CPA3_antiporter_subunitB"/>
</dbReference>
<dbReference type="PANTHER" id="PTHR33932">
    <property type="entry name" value="NA(+)/H(+) ANTIPORTER SUBUNIT B"/>
    <property type="match status" value="1"/>
</dbReference>
<dbReference type="PANTHER" id="PTHR33932:SF4">
    <property type="entry name" value="NA(+)_H(+) ANTIPORTER SUBUNIT B"/>
    <property type="match status" value="1"/>
</dbReference>
<protein>
    <submittedName>
        <fullName evidence="10">DUF4040 domain-containing protein</fullName>
    </submittedName>
</protein>
<keyword evidence="6 7" id="KW-0472">Membrane</keyword>
<feature type="domain" description="MrpA C-terminal/MbhD" evidence="9">
    <location>
        <begin position="11"/>
        <end position="75"/>
    </location>
</feature>
<dbReference type="EMBL" id="CP048630">
    <property type="protein sequence ID" value="QIB33648.1"/>
    <property type="molecule type" value="Genomic_DNA"/>
</dbReference>
<evidence type="ECO:0000313" key="10">
    <source>
        <dbReference type="EMBL" id="QIB33648.1"/>
    </source>
</evidence>
<accession>A0A6P1YJZ5</accession>
<feature type="transmembrane region" description="Helical" evidence="7">
    <location>
        <begin position="194"/>
        <end position="211"/>
    </location>
</feature>
<feature type="transmembrane region" description="Helical" evidence="7">
    <location>
        <begin position="89"/>
        <end position="109"/>
    </location>
</feature>
<evidence type="ECO:0000256" key="6">
    <source>
        <dbReference type="ARBA" id="ARBA00023136"/>
    </source>
</evidence>
<dbReference type="Pfam" id="PF04039">
    <property type="entry name" value="MnhB"/>
    <property type="match status" value="1"/>
</dbReference>
<comment type="similarity">
    <text evidence="2">Belongs to the CPA3 antiporters (TC 2.A.63) subunit B family.</text>
</comment>
<keyword evidence="3" id="KW-1003">Cell membrane</keyword>
<evidence type="ECO:0000259" key="9">
    <source>
        <dbReference type="Pfam" id="PF13244"/>
    </source>
</evidence>
<keyword evidence="5 7" id="KW-1133">Transmembrane helix</keyword>
<organism evidence="10 11">
    <name type="scientific">Ancylobacter pratisalsi</name>
    <dbReference type="NCBI Taxonomy" id="1745854"/>
    <lineage>
        <taxon>Bacteria</taxon>
        <taxon>Pseudomonadati</taxon>
        <taxon>Pseudomonadota</taxon>
        <taxon>Alphaproteobacteria</taxon>
        <taxon>Hyphomicrobiales</taxon>
        <taxon>Xanthobacteraceae</taxon>
        <taxon>Ancylobacter</taxon>
    </lineage>
</organism>
<keyword evidence="4 7" id="KW-0812">Transmembrane</keyword>
<feature type="transmembrane region" description="Helical" evidence="7">
    <location>
        <begin position="249"/>
        <end position="273"/>
    </location>
</feature>
<dbReference type="AlphaFoldDB" id="A0A6P1YJZ5"/>
<feature type="transmembrane region" description="Helical" evidence="7">
    <location>
        <begin position="116"/>
        <end position="140"/>
    </location>
</feature>
<feature type="domain" description="Na+/H+ antiporter MnhB subunit-related protein" evidence="8">
    <location>
        <begin position="189"/>
        <end position="305"/>
    </location>
</feature>
<proteinExistence type="inferred from homology"/>
<dbReference type="KEGG" id="apra:G3A50_07985"/>
<feature type="transmembrane region" description="Helical" evidence="7">
    <location>
        <begin position="279"/>
        <end position="304"/>
    </location>
</feature>